<sequence>MIEKIDELNYLLLKKSLNASAERGRVIAHNIANVNTKGFKASRVVFEDKLKDAIENANVGLKTTHDKHINDGSSISTLSHDVIKDKSTSMRLDGNNVDIDNEMANLAANNILYNALISQANSRISVRRYVISEGRR</sequence>
<feature type="domain" description="Flagellar basal body rod protein N-terminal" evidence="7">
    <location>
        <begin position="17"/>
        <end position="40"/>
    </location>
</feature>
<dbReference type="Proteomes" id="UP000019681">
    <property type="component" value="Unassembled WGS sequence"/>
</dbReference>
<keyword evidence="9" id="KW-1185">Reference proteome</keyword>
<evidence type="ECO:0000313" key="9">
    <source>
        <dbReference type="Proteomes" id="UP000019681"/>
    </source>
</evidence>
<dbReference type="GO" id="GO:0071978">
    <property type="term" value="P:bacterial-type flagellum-dependent swarming motility"/>
    <property type="evidence" value="ECO:0007669"/>
    <property type="project" value="TreeGrafter"/>
</dbReference>
<keyword evidence="8" id="KW-0282">Flagellum</keyword>
<evidence type="ECO:0000256" key="5">
    <source>
        <dbReference type="ARBA" id="ARBA00024934"/>
    </source>
</evidence>
<organism evidence="8 9">
    <name type="scientific">Fervidicella metallireducens AeB</name>
    <dbReference type="NCBI Taxonomy" id="1403537"/>
    <lineage>
        <taxon>Bacteria</taxon>
        <taxon>Bacillati</taxon>
        <taxon>Bacillota</taxon>
        <taxon>Clostridia</taxon>
        <taxon>Eubacteriales</taxon>
        <taxon>Clostridiaceae</taxon>
        <taxon>Fervidicella</taxon>
    </lineage>
</organism>
<dbReference type="RefSeq" id="WP_035379052.1">
    <property type="nucleotide sequence ID" value="NZ_AZQP01000013.1"/>
</dbReference>
<dbReference type="GO" id="GO:0030694">
    <property type="term" value="C:bacterial-type flagellum basal body, rod"/>
    <property type="evidence" value="ECO:0007669"/>
    <property type="project" value="InterPro"/>
</dbReference>
<dbReference type="Pfam" id="PF00460">
    <property type="entry name" value="Flg_bb_rod"/>
    <property type="match status" value="1"/>
</dbReference>
<gene>
    <name evidence="8" type="primary">flgB</name>
    <name evidence="8" type="ORF">Q428_06005</name>
</gene>
<protein>
    <recommendedName>
        <fullName evidence="3 6">Flagellar basal body rod protein FlgB</fullName>
    </recommendedName>
</protein>
<reference evidence="8 9" key="1">
    <citation type="journal article" date="2014" name="Genome Announc.">
        <title>Draft Genome Sequence of Fervidicella metallireducens Strain AeBT, an Iron-Reducing Thermoanaerobe from the Great Artesian Basin.</title>
        <authorList>
            <person name="Patel B.K."/>
        </authorList>
    </citation>
    <scope>NUCLEOTIDE SEQUENCE [LARGE SCALE GENOMIC DNA]</scope>
    <source>
        <strain evidence="8 9">AeB</strain>
    </source>
</reference>
<keyword evidence="8" id="KW-0966">Cell projection</keyword>
<keyword evidence="4 6" id="KW-0975">Bacterial flagellum</keyword>
<comment type="function">
    <text evidence="5 6">Structural component of flagellum, the bacterial motility apparatus. Part of the rod structure of flagellar basal body.</text>
</comment>
<evidence type="ECO:0000256" key="6">
    <source>
        <dbReference type="PIRNR" id="PIRNR002889"/>
    </source>
</evidence>
<keyword evidence="8" id="KW-0969">Cilium</keyword>
<comment type="similarity">
    <text evidence="2 6">Belongs to the flagella basal body rod proteins family.</text>
</comment>
<name>A0A017RVZ7_9CLOT</name>
<evidence type="ECO:0000256" key="4">
    <source>
        <dbReference type="ARBA" id="ARBA00023143"/>
    </source>
</evidence>
<dbReference type="NCBIfam" id="TIGR01396">
    <property type="entry name" value="FlgB"/>
    <property type="match status" value="1"/>
</dbReference>
<accession>A0A017RVZ7</accession>
<dbReference type="PANTHER" id="PTHR30435">
    <property type="entry name" value="FLAGELLAR PROTEIN"/>
    <property type="match status" value="1"/>
</dbReference>
<dbReference type="PIRSF" id="PIRSF002889">
    <property type="entry name" value="Rod_FlgB"/>
    <property type="match status" value="1"/>
</dbReference>
<comment type="caution">
    <text evidence="8">The sequence shown here is derived from an EMBL/GenBank/DDBJ whole genome shotgun (WGS) entry which is preliminary data.</text>
</comment>
<evidence type="ECO:0000259" key="7">
    <source>
        <dbReference type="Pfam" id="PF00460"/>
    </source>
</evidence>
<evidence type="ECO:0000256" key="3">
    <source>
        <dbReference type="ARBA" id="ARBA00014376"/>
    </source>
</evidence>
<comment type="subcellular location">
    <subcellularLocation>
        <location evidence="1 6">Bacterial flagellum basal body</location>
    </subcellularLocation>
</comment>
<dbReference type="InterPro" id="IPR006300">
    <property type="entry name" value="FlgB"/>
</dbReference>
<dbReference type="OrthoDB" id="9792068at2"/>
<evidence type="ECO:0000256" key="2">
    <source>
        <dbReference type="ARBA" id="ARBA00009677"/>
    </source>
</evidence>
<comment type="subunit">
    <text evidence="6">The basal body constitutes a major portion of the flagellar organelle and consists of a number of rings mounted on a central rod.</text>
</comment>
<evidence type="ECO:0000256" key="1">
    <source>
        <dbReference type="ARBA" id="ARBA00004117"/>
    </source>
</evidence>
<proteinExistence type="inferred from homology"/>
<dbReference type="PANTHER" id="PTHR30435:SF19">
    <property type="entry name" value="FLAGELLAR BASAL-BODY ROD PROTEIN FLGG"/>
    <property type="match status" value="1"/>
</dbReference>
<dbReference type="EMBL" id="AZQP01000013">
    <property type="protein sequence ID" value="EYE88796.1"/>
    <property type="molecule type" value="Genomic_DNA"/>
</dbReference>
<dbReference type="STRING" id="1403537.Q428_06005"/>
<dbReference type="NCBIfam" id="NF009266">
    <property type="entry name" value="PRK12623.1"/>
    <property type="match status" value="1"/>
</dbReference>
<dbReference type="InterPro" id="IPR001444">
    <property type="entry name" value="Flag_bb_rod_N"/>
</dbReference>
<dbReference type="AlphaFoldDB" id="A0A017RVZ7"/>
<evidence type="ECO:0000313" key="8">
    <source>
        <dbReference type="EMBL" id="EYE88796.1"/>
    </source>
</evidence>